<feature type="compositionally biased region" description="Basic and acidic residues" evidence="3">
    <location>
        <begin position="405"/>
        <end position="456"/>
    </location>
</feature>
<dbReference type="InterPro" id="IPR039764">
    <property type="entry name" value="HABP4/SERBP1-like"/>
</dbReference>
<keyword evidence="1" id="KW-0810">Translation regulation</keyword>
<feature type="domain" description="Hyaluronan/mRNA-binding protein" evidence="4">
    <location>
        <begin position="173"/>
        <end position="307"/>
    </location>
</feature>
<evidence type="ECO:0000256" key="2">
    <source>
        <dbReference type="ARBA" id="ARBA00035118"/>
    </source>
</evidence>
<gene>
    <name evidence="5" type="ORF">PR048_009171</name>
</gene>
<dbReference type="InterPro" id="IPR032381">
    <property type="entry name" value="IHABP4_N"/>
</dbReference>
<feature type="region of interest" description="Disordered" evidence="3">
    <location>
        <begin position="257"/>
        <end position="480"/>
    </location>
</feature>
<dbReference type="Proteomes" id="UP001159363">
    <property type="component" value="Chromosome 3"/>
</dbReference>
<feature type="compositionally biased region" description="Basic and acidic residues" evidence="3">
    <location>
        <begin position="280"/>
        <end position="295"/>
    </location>
</feature>
<sequence length="480" mass="54815">MENTYGIGVANRYSIFLDEAEDPLEVIKIQEQEKEAKKKTKLSEKENKGKSETKAKPSQEVRKGIKDTQNVKGTDVVKPREEGVRGKSSSRQPPERNERKFVGESREERNNRRNREDQPVGQSDFTREPREPFREGPRYDFGDARGRGGRGGPRGMGRGRGRGTGRGGYDARGKREFDRKSGSDKAGVKPVDKREGSGSHNWGTIKDDIADLSTSYQAEEQDWGNELMMTDPQWLEPMEKVEAVAVAVAAAVAVEADAEVVPPSDPDQEPAQTQEEEEVKELTLDEYKAMRENRQKPTYNLRKAGEGEDLSQWKKMYELNKKKDEEEQDDEDEYDVSEYPQRVGRQKHLLDIDIRFTDSRRGIRGRGGRGGGPRGGPRGGRGGFRGGMGGNRGDAEIPMGGSQPPRERFDRPERGGFDRPDRERFDRPDRERFERPDRERFERPDRERFERPEREPYQSNRAQRQSAPKVDDERDFPVLG</sequence>
<feature type="compositionally biased region" description="Basic and acidic residues" evidence="3">
    <location>
        <begin position="125"/>
        <end position="146"/>
    </location>
</feature>
<evidence type="ECO:0000313" key="6">
    <source>
        <dbReference type="Proteomes" id="UP001159363"/>
    </source>
</evidence>
<feature type="compositionally biased region" description="Gly residues" evidence="3">
    <location>
        <begin position="368"/>
        <end position="392"/>
    </location>
</feature>
<feature type="compositionally biased region" description="Basic and acidic residues" evidence="3">
    <location>
        <begin position="169"/>
        <end position="197"/>
    </location>
</feature>
<protein>
    <recommendedName>
        <fullName evidence="4">Hyaluronan/mRNA-binding protein domain-containing protein</fullName>
    </recommendedName>
</protein>
<dbReference type="EMBL" id="JARBHB010000003">
    <property type="protein sequence ID" value="KAJ8889670.1"/>
    <property type="molecule type" value="Genomic_DNA"/>
</dbReference>
<dbReference type="Pfam" id="PF04774">
    <property type="entry name" value="HABP4_PAI-RBP1"/>
    <property type="match status" value="1"/>
</dbReference>
<feature type="compositionally biased region" description="Basic and acidic residues" evidence="3">
    <location>
        <begin position="469"/>
        <end position="480"/>
    </location>
</feature>
<feature type="compositionally biased region" description="Basic and acidic residues" evidence="3">
    <location>
        <begin position="75"/>
        <end position="85"/>
    </location>
</feature>
<feature type="compositionally biased region" description="Acidic residues" evidence="3">
    <location>
        <begin position="326"/>
        <end position="336"/>
    </location>
</feature>
<feature type="compositionally biased region" description="Basic and acidic residues" evidence="3">
    <location>
        <begin position="348"/>
        <end position="361"/>
    </location>
</feature>
<comment type="similarity">
    <text evidence="2">Belongs to the SERBP1-HABP4 family.</text>
</comment>
<feature type="compositionally biased region" description="Basic and acidic residues" evidence="3">
    <location>
        <begin position="32"/>
        <end position="66"/>
    </location>
</feature>
<evidence type="ECO:0000256" key="3">
    <source>
        <dbReference type="SAM" id="MobiDB-lite"/>
    </source>
</evidence>
<feature type="compositionally biased region" description="Polar residues" evidence="3">
    <location>
        <begin position="457"/>
        <end position="466"/>
    </location>
</feature>
<keyword evidence="6" id="KW-1185">Reference proteome</keyword>
<dbReference type="Pfam" id="PF16174">
    <property type="entry name" value="IHABP4_N"/>
    <property type="match status" value="1"/>
</dbReference>
<organism evidence="5 6">
    <name type="scientific">Dryococelus australis</name>
    <dbReference type="NCBI Taxonomy" id="614101"/>
    <lineage>
        <taxon>Eukaryota</taxon>
        <taxon>Metazoa</taxon>
        <taxon>Ecdysozoa</taxon>
        <taxon>Arthropoda</taxon>
        <taxon>Hexapoda</taxon>
        <taxon>Insecta</taxon>
        <taxon>Pterygota</taxon>
        <taxon>Neoptera</taxon>
        <taxon>Polyneoptera</taxon>
        <taxon>Phasmatodea</taxon>
        <taxon>Verophasmatodea</taxon>
        <taxon>Anareolatae</taxon>
        <taxon>Phasmatidae</taxon>
        <taxon>Eurycanthinae</taxon>
        <taxon>Dryococelus</taxon>
    </lineage>
</organism>
<feature type="region of interest" description="Disordered" evidence="3">
    <location>
        <begin position="32"/>
        <end position="206"/>
    </location>
</feature>
<evidence type="ECO:0000259" key="4">
    <source>
        <dbReference type="SMART" id="SM01233"/>
    </source>
</evidence>
<name>A0ABQ9HZ41_9NEOP</name>
<evidence type="ECO:0000313" key="5">
    <source>
        <dbReference type="EMBL" id="KAJ8889670.1"/>
    </source>
</evidence>
<evidence type="ECO:0000256" key="1">
    <source>
        <dbReference type="ARBA" id="ARBA00022845"/>
    </source>
</evidence>
<comment type="caution">
    <text evidence="5">The sequence shown here is derived from an EMBL/GenBank/DDBJ whole genome shotgun (WGS) entry which is preliminary data.</text>
</comment>
<proteinExistence type="inferred from homology"/>
<dbReference type="InterPro" id="IPR006861">
    <property type="entry name" value="HABP4_PAIRBP1-bd"/>
</dbReference>
<feature type="compositionally biased region" description="Basic and acidic residues" evidence="3">
    <location>
        <begin position="93"/>
        <end position="118"/>
    </location>
</feature>
<dbReference type="SMART" id="SM01233">
    <property type="entry name" value="HABP4_PAI-RBP1"/>
    <property type="match status" value="1"/>
</dbReference>
<accession>A0ABQ9HZ41</accession>
<dbReference type="PANTHER" id="PTHR12299">
    <property type="entry name" value="HYALURONIC ACID-BINDING PROTEIN 4"/>
    <property type="match status" value="1"/>
</dbReference>
<feature type="compositionally biased region" description="Basic and acidic residues" evidence="3">
    <location>
        <begin position="303"/>
        <end position="325"/>
    </location>
</feature>
<reference evidence="5 6" key="1">
    <citation type="submission" date="2023-02" db="EMBL/GenBank/DDBJ databases">
        <title>LHISI_Scaffold_Assembly.</title>
        <authorList>
            <person name="Stuart O.P."/>
            <person name="Cleave R."/>
            <person name="Magrath M.J.L."/>
            <person name="Mikheyev A.S."/>
        </authorList>
    </citation>
    <scope>NUCLEOTIDE SEQUENCE [LARGE SCALE GENOMIC DNA]</scope>
    <source>
        <strain evidence="5">Daus_M_001</strain>
        <tissue evidence="5">Leg muscle</tissue>
    </source>
</reference>
<dbReference type="PANTHER" id="PTHR12299:SF17">
    <property type="entry name" value="AT19571P-RELATED"/>
    <property type="match status" value="1"/>
</dbReference>